<dbReference type="Proteomes" id="UP000805193">
    <property type="component" value="Unassembled WGS sequence"/>
</dbReference>
<organism evidence="1 2">
    <name type="scientific">Ixodes persulcatus</name>
    <name type="common">Taiga tick</name>
    <dbReference type="NCBI Taxonomy" id="34615"/>
    <lineage>
        <taxon>Eukaryota</taxon>
        <taxon>Metazoa</taxon>
        <taxon>Ecdysozoa</taxon>
        <taxon>Arthropoda</taxon>
        <taxon>Chelicerata</taxon>
        <taxon>Arachnida</taxon>
        <taxon>Acari</taxon>
        <taxon>Parasitiformes</taxon>
        <taxon>Ixodida</taxon>
        <taxon>Ixodoidea</taxon>
        <taxon>Ixodidae</taxon>
        <taxon>Ixodinae</taxon>
        <taxon>Ixodes</taxon>
    </lineage>
</organism>
<evidence type="ECO:0000313" key="2">
    <source>
        <dbReference type="Proteomes" id="UP000805193"/>
    </source>
</evidence>
<sequence length="456" mass="49325">MAISPSVTSERQESHVLDVRGNTFGSLVRNPTTTVEGFISPRLPTLNVHCRPEPSGVDYQQLPSVSTLESSSCNFDTSLPDIRNIIHDVIREEIRKLLPAIRLLGLPGRSGKIRDLSQFDAQFFGVEAKQAHVMDPQLRLLLETSYEAIVDAGYDPGTLRGRKIGVFMGCSDSETYEAFNEDTDKIDGHALVGCCRAMFSNRVSYSLDFSGPSFTADTGSSSAMIALNQAMLALRSGQCEAALVGGSTLTLKPARALNFLRLGSLSPDGKCKAFDADGKGFVRSEAVGMFFIQRVSEARRIYAKVVHVKANADGFKAEGITFPSGRAQEALLREVYEEARVDPHTVSYVEAHGTGTKAGDPQEVSAISNVFCGKGRKEPLLIGSVKSNMGHFRGRLRVATLAVGAGGPGKTYERTRVSLSPRGPSGPSSWLKLPWTVKLQSDPQQNGRLLHSPPPL</sequence>
<accession>A0AC60QI46</accession>
<reference evidence="1 2" key="1">
    <citation type="journal article" date="2020" name="Cell">
        <title>Large-Scale Comparative Analyses of Tick Genomes Elucidate Their Genetic Diversity and Vector Capacities.</title>
        <authorList>
            <consortium name="Tick Genome and Microbiome Consortium (TIGMIC)"/>
            <person name="Jia N."/>
            <person name="Wang J."/>
            <person name="Shi W."/>
            <person name="Du L."/>
            <person name="Sun Y."/>
            <person name="Zhan W."/>
            <person name="Jiang J.F."/>
            <person name="Wang Q."/>
            <person name="Zhang B."/>
            <person name="Ji P."/>
            <person name="Bell-Sakyi L."/>
            <person name="Cui X.M."/>
            <person name="Yuan T.T."/>
            <person name="Jiang B.G."/>
            <person name="Yang W.F."/>
            <person name="Lam T.T."/>
            <person name="Chang Q.C."/>
            <person name="Ding S.J."/>
            <person name="Wang X.J."/>
            <person name="Zhu J.G."/>
            <person name="Ruan X.D."/>
            <person name="Zhao L."/>
            <person name="Wei J.T."/>
            <person name="Ye R.Z."/>
            <person name="Que T.C."/>
            <person name="Du C.H."/>
            <person name="Zhou Y.H."/>
            <person name="Cheng J.X."/>
            <person name="Dai P.F."/>
            <person name="Guo W.B."/>
            <person name="Han X.H."/>
            <person name="Huang E.J."/>
            <person name="Li L.F."/>
            <person name="Wei W."/>
            <person name="Gao Y.C."/>
            <person name="Liu J.Z."/>
            <person name="Shao H.Z."/>
            <person name="Wang X."/>
            <person name="Wang C.C."/>
            <person name="Yang T.C."/>
            <person name="Huo Q.B."/>
            <person name="Li W."/>
            <person name="Chen H.Y."/>
            <person name="Chen S.E."/>
            <person name="Zhou L.G."/>
            <person name="Ni X.B."/>
            <person name="Tian J.H."/>
            <person name="Sheng Y."/>
            <person name="Liu T."/>
            <person name="Pan Y.S."/>
            <person name="Xia L.Y."/>
            <person name="Li J."/>
            <person name="Zhao F."/>
            <person name="Cao W.C."/>
        </authorList>
    </citation>
    <scope>NUCLEOTIDE SEQUENCE [LARGE SCALE GENOMIC DNA]</scope>
    <source>
        <strain evidence="1">Iper-2018</strain>
    </source>
</reference>
<proteinExistence type="predicted"/>
<protein>
    <submittedName>
        <fullName evidence="1">Uncharacterized protein</fullName>
    </submittedName>
</protein>
<evidence type="ECO:0000313" key="1">
    <source>
        <dbReference type="EMBL" id="KAG0433949.1"/>
    </source>
</evidence>
<gene>
    <name evidence="1" type="ORF">HPB47_019455</name>
</gene>
<keyword evidence="2" id="KW-1185">Reference proteome</keyword>
<comment type="caution">
    <text evidence="1">The sequence shown here is derived from an EMBL/GenBank/DDBJ whole genome shotgun (WGS) entry which is preliminary data.</text>
</comment>
<dbReference type="EMBL" id="JABSTQ010008888">
    <property type="protein sequence ID" value="KAG0433949.1"/>
    <property type="molecule type" value="Genomic_DNA"/>
</dbReference>
<name>A0AC60QI46_IXOPE</name>